<keyword evidence="2" id="KW-1185">Reference proteome</keyword>
<comment type="caution">
    <text evidence="1">The sequence shown here is derived from an EMBL/GenBank/DDBJ whole genome shotgun (WGS) entry which is preliminary data.</text>
</comment>
<organism evidence="1 2">
    <name type="scientific">Cichorium intybus</name>
    <name type="common">Chicory</name>
    <dbReference type="NCBI Taxonomy" id="13427"/>
    <lineage>
        <taxon>Eukaryota</taxon>
        <taxon>Viridiplantae</taxon>
        <taxon>Streptophyta</taxon>
        <taxon>Embryophyta</taxon>
        <taxon>Tracheophyta</taxon>
        <taxon>Spermatophyta</taxon>
        <taxon>Magnoliopsida</taxon>
        <taxon>eudicotyledons</taxon>
        <taxon>Gunneridae</taxon>
        <taxon>Pentapetalae</taxon>
        <taxon>asterids</taxon>
        <taxon>campanulids</taxon>
        <taxon>Asterales</taxon>
        <taxon>Asteraceae</taxon>
        <taxon>Cichorioideae</taxon>
        <taxon>Cichorieae</taxon>
        <taxon>Cichoriinae</taxon>
        <taxon>Cichorium</taxon>
    </lineage>
</organism>
<reference evidence="1 2" key="2">
    <citation type="journal article" date="2022" name="Mol. Ecol. Resour.">
        <title>The genomes of chicory, endive, great burdock and yacon provide insights into Asteraceae paleo-polyploidization history and plant inulin production.</title>
        <authorList>
            <person name="Fan W."/>
            <person name="Wang S."/>
            <person name="Wang H."/>
            <person name="Wang A."/>
            <person name="Jiang F."/>
            <person name="Liu H."/>
            <person name="Zhao H."/>
            <person name="Xu D."/>
            <person name="Zhang Y."/>
        </authorList>
    </citation>
    <scope>NUCLEOTIDE SEQUENCE [LARGE SCALE GENOMIC DNA]</scope>
    <source>
        <strain evidence="2">cv. Punajuju</strain>
        <tissue evidence="1">Leaves</tissue>
    </source>
</reference>
<dbReference type="EMBL" id="CM042009">
    <property type="protein sequence ID" value="KAI3788046.1"/>
    <property type="molecule type" value="Genomic_DNA"/>
</dbReference>
<evidence type="ECO:0000313" key="1">
    <source>
        <dbReference type="EMBL" id="KAI3788046.1"/>
    </source>
</evidence>
<protein>
    <submittedName>
        <fullName evidence="1">Uncharacterized protein</fullName>
    </submittedName>
</protein>
<gene>
    <name evidence="1" type="ORF">L2E82_00666</name>
</gene>
<evidence type="ECO:0000313" key="2">
    <source>
        <dbReference type="Proteomes" id="UP001055811"/>
    </source>
</evidence>
<name>A0ACB9GXU3_CICIN</name>
<reference evidence="2" key="1">
    <citation type="journal article" date="2022" name="Mol. Ecol. Resour.">
        <title>The genomes of chicory, endive, great burdock and yacon provide insights into Asteraceae palaeo-polyploidization history and plant inulin production.</title>
        <authorList>
            <person name="Fan W."/>
            <person name="Wang S."/>
            <person name="Wang H."/>
            <person name="Wang A."/>
            <person name="Jiang F."/>
            <person name="Liu H."/>
            <person name="Zhao H."/>
            <person name="Xu D."/>
            <person name="Zhang Y."/>
        </authorList>
    </citation>
    <scope>NUCLEOTIDE SEQUENCE [LARGE SCALE GENOMIC DNA]</scope>
    <source>
        <strain evidence="2">cv. Punajuju</strain>
    </source>
</reference>
<accession>A0ACB9GXU3</accession>
<sequence>MFLSTHLVNASSPSNTDSSSFDVVPSAIAASSAIVASSAIAASLVVPAFFSRLSNGVTPKHIKVSIAANSASKEKTQEISWNSKRGRNPKYSFGFVPGGSISSLLGKFGPFPEAVGVQVA</sequence>
<dbReference type="Proteomes" id="UP001055811">
    <property type="component" value="Linkage Group LG01"/>
</dbReference>
<proteinExistence type="predicted"/>